<dbReference type="EMBL" id="JACNJN010000104">
    <property type="protein sequence ID" value="MBC8335334.1"/>
    <property type="molecule type" value="Genomic_DNA"/>
</dbReference>
<accession>A0A8J6NNA8</accession>
<dbReference type="Gene3D" id="6.10.250.2410">
    <property type="match status" value="1"/>
</dbReference>
<proteinExistence type="predicted"/>
<protein>
    <recommendedName>
        <fullName evidence="2">Segregation and condensation protein A</fullName>
    </recommendedName>
</protein>
<dbReference type="InterPro" id="IPR023093">
    <property type="entry name" value="ScpA-like_C"/>
</dbReference>
<evidence type="ECO:0000256" key="1">
    <source>
        <dbReference type="ARBA" id="ARBA00022829"/>
    </source>
</evidence>
<sequence>MSIDIVRNQSESYSVSTPVFEGPLDLLLNLIESAELDITSVSLALVTDQYLERIRALENMDADEISAFLVIAAKLVQIKSEALLPRPPVREAGEEDPGEALARQLRLYKKFKEVANWLSERGKQDLRTYLRIAAPPKVESRFEMGDVTLADLILAAETIFAREVEKAELGTVIRAPRVTIREKVSHITKILSSEKRTTFRQMVEGANSRIEVVVTFLALLELVKRYRVDAWQDALFSDIHIERMGDLLADEDFDIEFE</sequence>
<evidence type="ECO:0000313" key="4">
    <source>
        <dbReference type="Proteomes" id="UP000614469"/>
    </source>
</evidence>
<name>A0A8J6NNA8_9CHLR</name>
<gene>
    <name evidence="3" type="ORF">H8E29_08730</name>
</gene>
<keyword evidence="1" id="KW-0159">Chromosome partition</keyword>
<dbReference type="InterPro" id="IPR003768">
    <property type="entry name" value="ScpA"/>
</dbReference>
<evidence type="ECO:0000313" key="3">
    <source>
        <dbReference type="EMBL" id="MBC8335334.1"/>
    </source>
</evidence>
<dbReference type="PANTHER" id="PTHR33969">
    <property type="entry name" value="SEGREGATION AND CONDENSATION PROTEIN A"/>
    <property type="match status" value="1"/>
</dbReference>
<dbReference type="Proteomes" id="UP000614469">
    <property type="component" value="Unassembled WGS sequence"/>
</dbReference>
<dbReference type="GO" id="GO:0007059">
    <property type="term" value="P:chromosome segregation"/>
    <property type="evidence" value="ECO:0007669"/>
    <property type="project" value="UniProtKB-KW"/>
</dbReference>
<dbReference type="AlphaFoldDB" id="A0A8J6NNA8"/>
<evidence type="ECO:0000256" key="2">
    <source>
        <dbReference type="ARBA" id="ARBA00044777"/>
    </source>
</evidence>
<comment type="caution">
    <text evidence="3">The sequence shown here is derived from an EMBL/GenBank/DDBJ whole genome shotgun (WGS) entry which is preliminary data.</text>
</comment>
<dbReference type="Gene3D" id="1.10.10.580">
    <property type="entry name" value="Structural maintenance of chromosome 1. Chain E"/>
    <property type="match status" value="1"/>
</dbReference>
<dbReference type="PANTHER" id="PTHR33969:SF2">
    <property type="entry name" value="SEGREGATION AND CONDENSATION PROTEIN A"/>
    <property type="match status" value="1"/>
</dbReference>
<dbReference type="Pfam" id="PF02616">
    <property type="entry name" value="SMC_ScpA"/>
    <property type="match status" value="1"/>
</dbReference>
<reference evidence="3 4" key="1">
    <citation type="submission" date="2020-08" db="EMBL/GenBank/DDBJ databases">
        <title>Bridging the membrane lipid divide: bacteria of the FCB group superphylum have the potential to synthesize archaeal ether lipids.</title>
        <authorList>
            <person name="Villanueva L."/>
            <person name="Von Meijenfeldt F.A.B."/>
            <person name="Westbye A.B."/>
            <person name="Yadav S."/>
            <person name="Hopmans E.C."/>
            <person name="Dutilh B.E."/>
            <person name="Sinninghe Damste J.S."/>
        </authorList>
    </citation>
    <scope>NUCLEOTIDE SEQUENCE [LARGE SCALE GENOMIC DNA]</scope>
    <source>
        <strain evidence="3">NIOZ-UU36</strain>
    </source>
</reference>
<organism evidence="3 4">
    <name type="scientific">Candidatus Desulfolinea nitratireducens</name>
    <dbReference type="NCBI Taxonomy" id="2841698"/>
    <lineage>
        <taxon>Bacteria</taxon>
        <taxon>Bacillati</taxon>
        <taxon>Chloroflexota</taxon>
        <taxon>Anaerolineae</taxon>
        <taxon>Anaerolineales</taxon>
        <taxon>Anaerolineales incertae sedis</taxon>
        <taxon>Candidatus Desulfolinea</taxon>
    </lineage>
</organism>